<dbReference type="Gene3D" id="1.10.10.10">
    <property type="entry name" value="Winged helix-like DNA-binding domain superfamily/Winged helix DNA-binding domain"/>
    <property type="match status" value="1"/>
</dbReference>
<dbReference type="GO" id="GO:0003700">
    <property type="term" value="F:DNA-binding transcription factor activity"/>
    <property type="evidence" value="ECO:0007669"/>
    <property type="project" value="InterPro"/>
</dbReference>
<dbReference type="InterPro" id="IPR039422">
    <property type="entry name" value="MarR/SlyA-like"/>
</dbReference>
<gene>
    <name evidence="2" type="ORF">SAMN05444000_11044</name>
</gene>
<proteinExistence type="predicted"/>
<accession>A0A1M6KA53</accession>
<evidence type="ECO:0000259" key="1">
    <source>
        <dbReference type="PROSITE" id="PS50995"/>
    </source>
</evidence>
<reference evidence="3" key="1">
    <citation type="submission" date="2016-11" db="EMBL/GenBank/DDBJ databases">
        <authorList>
            <person name="Varghese N."/>
            <person name="Submissions S."/>
        </authorList>
    </citation>
    <scope>NUCLEOTIDE SEQUENCE [LARGE SCALE GENOMIC DNA]</scope>
    <source>
        <strain evidence="3">DSM 100564</strain>
    </source>
</reference>
<feature type="domain" description="HTH marR-type" evidence="1">
    <location>
        <begin position="25"/>
        <end position="161"/>
    </location>
</feature>
<evidence type="ECO:0000313" key="2">
    <source>
        <dbReference type="EMBL" id="SHJ55851.1"/>
    </source>
</evidence>
<dbReference type="GO" id="GO:0003677">
    <property type="term" value="F:DNA binding"/>
    <property type="evidence" value="ECO:0007669"/>
    <property type="project" value="UniProtKB-KW"/>
</dbReference>
<dbReference type="PROSITE" id="PS50995">
    <property type="entry name" value="HTH_MARR_2"/>
    <property type="match status" value="1"/>
</dbReference>
<dbReference type="RefSeq" id="WP_073252404.1">
    <property type="nucleotide sequence ID" value="NZ_FQZQ01000010.1"/>
</dbReference>
<dbReference type="SMART" id="SM00347">
    <property type="entry name" value="HTH_MARR"/>
    <property type="match status" value="1"/>
</dbReference>
<dbReference type="InterPro" id="IPR036390">
    <property type="entry name" value="WH_DNA-bd_sf"/>
</dbReference>
<sequence length="176" mass="19860">MTSKQPLAKILQDYQQNWPDFDRPETRVMLGVIRLNDLVFESSKALIAEFGLTMAAFEALMTLRGQPEPWQMTPTALLQAILITSGGLTKVLGQLEQDGLIQRIDNPDDQRSRFVRLTPKGKTRAEASMQALATHDKDLLEQALNEQQITQLSKVLMRTVDKLEKHEERGEKSGSN</sequence>
<dbReference type="STRING" id="1470563.SAMN05444000_11044"/>
<dbReference type="PANTHER" id="PTHR33164:SF43">
    <property type="entry name" value="HTH-TYPE TRANSCRIPTIONAL REPRESSOR YETL"/>
    <property type="match status" value="1"/>
</dbReference>
<keyword evidence="2" id="KW-0238">DNA-binding</keyword>
<name>A0A1M6KA53_9RHOB</name>
<dbReference type="InterPro" id="IPR036388">
    <property type="entry name" value="WH-like_DNA-bd_sf"/>
</dbReference>
<dbReference type="GO" id="GO:0006950">
    <property type="term" value="P:response to stress"/>
    <property type="evidence" value="ECO:0007669"/>
    <property type="project" value="TreeGrafter"/>
</dbReference>
<dbReference type="SUPFAM" id="SSF46785">
    <property type="entry name" value="Winged helix' DNA-binding domain"/>
    <property type="match status" value="1"/>
</dbReference>
<keyword evidence="3" id="KW-1185">Reference proteome</keyword>
<dbReference type="AlphaFoldDB" id="A0A1M6KA53"/>
<dbReference type="PRINTS" id="PR00598">
    <property type="entry name" value="HTHMARR"/>
</dbReference>
<dbReference type="EMBL" id="FQZQ01000010">
    <property type="protein sequence ID" value="SHJ55851.1"/>
    <property type="molecule type" value="Genomic_DNA"/>
</dbReference>
<dbReference type="InterPro" id="IPR000835">
    <property type="entry name" value="HTH_MarR-typ"/>
</dbReference>
<organism evidence="2 3">
    <name type="scientific">Shimia gijangensis</name>
    <dbReference type="NCBI Taxonomy" id="1470563"/>
    <lineage>
        <taxon>Bacteria</taxon>
        <taxon>Pseudomonadati</taxon>
        <taxon>Pseudomonadota</taxon>
        <taxon>Alphaproteobacteria</taxon>
        <taxon>Rhodobacterales</taxon>
        <taxon>Roseobacteraceae</taxon>
    </lineage>
</organism>
<dbReference type="PANTHER" id="PTHR33164">
    <property type="entry name" value="TRANSCRIPTIONAL REGULATOR, MARR FAMILY"/>
    <property type="match status" value="1"/>
</dbReference>
<dbReference type="Pfam" id="PF12802">
    <property type="entry name" value="MarR_2"/>
    <property type="match status" value="1"/>
</dbReference>
<protein>
    <submittedName>
        <fullName evidence="2">DNA-binding transcriptional regulator, MarR family</fullName>
    </submittedName>
</protein>
<evidence type="ECO:0000313" key="3">
    <source>
        <dbReference type="Proteomes" id="UP000183982"/>
    </source>
</evidence>
<dbReference type="Proteomes" id="UP000183982">
    <property type="component" value="Unassembled WGS sequence"/>
</dbReference>